<feature type="compositionally biased region" description="Polar residues" evidence="1">
    <location>
        <begin position="23"/>
        <end position="33"/>
    </location>
</feature>
<dbReference type="SMART" id="SM00312">
    <property type="entry name" value="PX"/>
    <property type="match status" value="1"/>
</dbReference>
<name>A0A1B7NKT4_9EURO</name>
<dbReference type="InterPro" id="IPR036871">
    <property type="entry name" value="PX_dom_sf"/>
</dbReference>
<dbReference type="EMBL" id="LGUA01002632">
    <property type="protein sequence ID" value="OAX77388.1"/>
    <property type="molecule type" value="Genomic_DNA"/>
</dbReference>
<dbReference type="PANTHER" id="PTHR22775">
    <property type="entry name" value="SORTING NEXIN"/>
    <property type="match status" value="1"/>
</dbReference>
<keyword evidence="4" id="KW-1185">Reference proteome</keyword>
<organism evidence="3 4">
    <name type="scientific">Emergomyces africanus</name>
    <dbReference type="NCBI Taxonomy" id="1955775"/>
    <lineage>
        <taxon>Eukaryota</taxon>
        <taxon>Fungi</taxon>
        <taxon>Dikarya</taxon>
        <taxon>Ascomycota</taxon>
        <taxon>Pezizomycotina</taxon>
        <taxon>Eurotiomycetes</taxon>
        <taxon>Eurotiomycetidae</taxon>
        <taxon>Onygenales</taxon>
        <taxon>Ajellomycetaceae</taxon>
        <taxon>Emergomyces</taxon>
    </lineage>
</organism>
<dbReference type="InterPro" id="IPR001683">
    <property type="entry name" value="PX_dom"/>
</dbReference>
<dbReference type="PROSITE" id="PS50195">
    <property type="entry name" value="PX"/>
    <property type="match status" value="1"/>
</dbReference>
<reference evidence="3 4" key="1">
    <citation type="submission" date="2015-07" db="EMBL/GenBank/DDBJ databases">
        <title>Emmonsia species relationships and genome sequence.</title>
        <authorList>
            <person name="Cuomo C.A."/>
            <person name="Schwartz I.S."/>
            <person name="Kenyon C."/>
            <person name="de Hoog G.S."/>
            <person name="Govender N.P."/>
            <person name="Botha A."/>
            <person name="Moreno L."/>
            <person name="de Vries M."/>
            <person name="Munoz J.F."/>
            <person name="Stielow J.B."/>
        </authorList>
    </citation>
    <scope>NUCLEOTIDE SEQUENCE [LARGE SCALE GENOMIC DNA]</scope>
    <source>
        <strain evidence="3 4">CBS 136260</strain>
    </source>
</reference>
<dbReference type="SUPFAM" id="SSF64268">
    <property type="entry name" value="PX domain"/>
    <property type="match status" value="1"/>
</dbReference>
<feature type="domain" description="PX" evidence="2">
    <location>
        <begin position="194"/>
        <end position="312"/>
    </location>
</feature>
<evidence type="ECO:0000259" key="2">
    <source>
        <dbReference type="PROSITE" id="PS50195"/>
    </source>
</evidence>
<evidence type="ECO:0000313" key="3">
    <source>
        <dbReference type="EMBL" id="OAX77388.1"/>
    </source>
</evidence>
<dbReference type="Pfam" id="PF08628">
    <property type="entry name" value="Nexin_C"/>
    <property type="match status" value="1"/>
</dbReference>
<dbReference type="InterPro" id="IPR013937">
    <property type="entry name" value="Sorting_nexin_C"/>
</dbReference>
<feature type="region of interest" description="Disordered" evidence="1">
    <location>
        <begin position="1"/>
        <end position="63"/>
    </location>
</feature>
<dbReference type="STRING" id="1658172.A0A1B7NKT4"/>
<accession>A0A1B7NKT4</accession>
<dbReference type="Pfam" id="PF00787">
    <property type="entry name" value="PX"/>
    <property type="match status" value="1"/>
</dbReference>
<proteinExistence type="predicted"/>
<dbReference type="PANTHER" id="PTHR22775:SF3">
    <property type="entry name" value="SORTING NEXIN-13"/>
    <property type="match status" value="1"/>
</dbReference>
<evidence type="ECO:0000256" key="1">
    <source>
        <dbReference type="SAM" id="MobiDB-lite"/>
    </source>
</evidence>
<comment type="caution">
    <text evidence="3">The sequence shown here is derived from an EMBL/GenBank/DDBJ whole genome shotgun (WGS) entry which is preliminary data.</text>
</comment>
<dbReference type="OrthoDB" id="120967at2759"/>
<sequence>MEAALNDIITNEPNESRLEESKSSINSPASILHSSKEQDSSRSSMDFLHLDNGPPGEKGKPSIASLGLVNTSSRIGVFADNDLFSDEEKFIEDEYADPETKEDEKDPAEEIHEAAPGDLGLAEAISALTSDIEKLTAQEAVVDTLTRKAELTNNTAELRILGKSKSSLQRELRRKEMQRQQYIIQESDNSLYGRSTAQIKSIMVGKEEDGREYALYLIEVQRNSGDQISAASWAIPRRYSEFHELHQKLRMRYPSVRNLEFPRRRMVMKLQKDFLHKRRLALEAYLQQLLLLPEVCRSRDLRAFLSQRAIIASDNTNHHHNNPHEENKDLVTRIYNSVADGMDDFLGNITVLDQLSTAGQNLISAATNQLATTNTSHHQPDHLLINPEDSLTAAEAEAELNAFEDRELEPFVKPICDIFLEIFELNKGNNWLRGRAVVVVLHQLLGGTVERKVRESFRSVVQDSSLLRYIGLAKETLWPAAGGGKFREERARSLAEKMKSRTEASVMLATLVPDLAASVVGRANAQAAARRVFATTNNQRLNAHLVFTILDELVLVLFGNGNGNGNGGGGGGWVR</sequence>
<evidence type="ECO:0000313" key="4">
    <source>
        <dbReference type="Proteomes" id="UP000091918"/>
    </source>
</evidence>
<dbReference type="GO" id="GO:0035091">
    <property type="term" value="F:phosphatidylinositol binding"/>
    <property type="evidence" value="ECO:0007669"/>
    <property type="project" value="InterPro"/>
</dbReference>
<protein>
    <recommendedName>
        <fullName evidence="2">PX domain-containing protein</fullName>
    </recommendedName>
</protein>
<gene>
    <name evidence="3" type="ORF">ACJ72_08316</name>
</gene>
<dbReference type="Proteomes" id="UP000091918">
    <property type="component" value="Unassembled WGS sequence"/>
</dbReference>
<dbReference type="AlphaFoldDB" id="A0A1B7NKT4"/>
<dbReference type="Gene3D" id="3.30.1520.10">
    <property type="entry name" value="Phox-like domain"/>
    <property type="match status" value="1"/>
</dbReference>
<dbReference type="CDD" id="cd06876">
    <property type="entry name" value="PX_MDM1p"/>
    <property type="match status" value="1"/>
</dbReference>